<proteinExistence type="predicted"/>
<organism evidence="1 2">
    <name type="scientific">Aduncisulcus paluster</name>
    <dbReference type="NCBI Taxonomy" id="2918883"/>
    <lineage>
        <taxon>Eukaryota</taxon>
        <taxon>Metamonada</taxon>
        <taxon>Carpediemonas-like organisms</taxon>
        <taxon>Aduncisulcus</taxon>
    </lineage>
</organism>
<comment type="caution">
    <text evidence="1">The sequence shown here is derived from an EMBL/GenBank/DDBJ whole genome shotgun (WGS) entry which is preliminary data.</text>
</comment>
<dbReference type="EMBL" id="BQXS01004700">
    <property type="protein sequence ID" value="GKT37493.1"/>
    <property type="molecule type" value="Genomic_DNA"/>
</dbReference>
<dbReference type="Proteomes" id="UP001057375">
    <property type="component" value="Unassembled WGS sequence"/>
</dbReference>
<accession>A0ABQ5KYI9</accession>
<protein>
    <submittedName>
        <fullName evidence="1">Uncharacterized protein</fullName>
    </submittedName>
</protein>
<feature type="non-terminal residue" evidence="1">
    <location>
        <position position="107"/>
    </location>
</feature>
<sequence>MGAIESVEEALAKAVSGKQQDVYSEADLMFGAKAENKFTYQINIYDKDKKSVVNVPSVPLELSNPVGASPSAGVESIDDIVNAINTVANADGTASEDELAYYVKAFN</sequence>
<keyword evidence="2" id="KW-1185">Reference proteome</keyword>
<evidence type="ECO:0000313" key="2">
    <source>
        <dbReference type="Proteomes" id="UP001057375"/>
    </source>
</evidence>
<evidence type="ECO:0000313" key="1">
    <source>
        <dbReference type="EMBL" id="GKT37493.1"/>
    </source>
</evidence>
<reference evidence="1" key="1">
    <citation type="submission" date="2022-03" db="EMBL/GenBank/DDBJ databases">
        <title>Draft genome sequence of Aduncisulcus paluster, a free-living microaerophilic Fornicata.</title>
        <authorList>
            <person name="Yuyama I."/>
            <person name="Kume K."/>
            <person name="Tamura T."/>
            <person name="Inagaki Y."/>
            <person name="Hashimoto T."/>
        </authorList>
    </citation>
    <scope>NUCLEOTIDE SEQUENCE</scope>
    <source>
        <strain evidence="1">NY0171</strain>
    </source>
</reference>
<name>A0ABQ5KYI9_9EUKA</name>
<gene>
    <name evidence="1" type="ORF">ADUPG1_003431</name>
</gene>